<dbReference type="PANTHER" id="PTHR33908:SF11">
    <property type="entry name" value="MEMBRANE PROTEIN"/>
    <property type="match status" value="1"/>
</dbReference>
<feature type="transmembrane region" description="Helical" evidence="8">
    <location>
        <begin position="148"/>
        <end position="174"/>
    </location>
</feature>
<protein>
    <submittedName>
        <fullName evidence="9">Uncharacterized protein</fullName>
    </submittedName>
</protein>
<dbReference type="GO" id="GO:0009103">
    <property type="term" value="P:lipopolysaccharide biosynthetic process"/>
    <property type="evidence" value="ECO:0007669"/>
    <property type="project" value="UniProtKB-ARBA"/>
</dbReference>
<sequence>MTLSDKLRRKGSKKKEGRVAIHKPIKTKRIFLLSFLFIAILTLLSFDTRYYLGGDNIRYIILAKSIISGQGYRDINEPSSPPHTTYPPGFPLLLIPFLLLFGLSYPLLNLLPLILALFSLFLFFLILKGASEKEELRLISFSLLGTSPIFLLYSHTLLSEIPFLFFTLLTFYLFSQSEKKKSPFLLIASFLSLTFSLFIRTAGIGILPAFSLYLLLKKRYRELITLLILFLLFFLPYFLYNRHLGRGSGYLELFTYKNPYNPEEGKISLTTYLSRFGKNFYLYSFFVFPQTLFPFTLPSPFQFLVGLFSLLLLIISFRKRLKAKDSLYPFYLFFSFFILFSWPEVWTGDRFLLPLFPFLLYYLFLGFDSLFPKRGSLLYLFFGIIALGYLIKDFQGVGENIGINLSRLKGDRYAGYPLDWVRYFQACEWIKEHTERDAVIVARKPEFVYFLTERKSFLYPFTTDPKKIMAKIEEREATHLLFDQFFWTQTSSRYLTPLLNEFSNRFEPIYSTDYPQMIVYQIKR</sequence>
<feature type="transmembrane region" description="Helical" evidence="8">
    <location>
        <begin position="292"/>
        <end position="315"/>
    </location>
</feature>
<keyword evidence="2" id="KW-1003">Cell membrane</keyword>
<evidence type="ECO:0000256" key="3">
    <source>
        <dbReference type="ARBA" id="ARBA00022676"/>
    </source>
</evidence>
<evidence type="ECO:0000256" key="2">
    <source>
        <dbReference type="ARBA" id="ARBA00022475"/>
    </source>
</evidence>
<dbReference type="InterPro" id="IPR050297">
    <property type="entry name" value="LipidA_mod_glycosyltrf_83"/>
</dbReference>
<dbReference type="AlphaFoldDB" id="A0A7C3UWL5"/>
<proteinExistence type="predicted"/>
<reference evidence="9" key="1">
    <citation type="journal article" date="2020" name="mSystems">
        <title>Genome- and Community-Level Interaction Insights into Carbon Utilization and Element Cycling Functions of Hydrothermarchaeota in Hydrothermal Sediment.</title>
        <authorList>
            <person name="Zhou Z."/>
            <person name="Liu Y."/>
            <person name="Xu W."/>
            <person name="Pan J."/>
            <person name="Luo Z.H."/>
            <person name="Li M."/>
        </authorList>
    </citation>
    <scope>NUCLEOTIDE SEQUENCE [LARGE SCALE GENOMIC DNA]</scope>
    <source>
        <strain evidence="9">SpSt-906</strain>
    </source>
</reference>
<dbReference type="PANTHER" id="PTHR33908">
    <property type="entry name" value="MANNOSYLTRANSFERASE YKCB-RELATED"/>
    <property type="match status" value="1"/>
</dbReference>
<evidence type="ECO:0000256" key="1">
    <source>
        <dbReference type="ARBA" id="ARBA00004651"/>
    </source>
</evidence>
<feature type="transmembrane region" description="Helical" evidence="8">
    <location>
        <begin position="376"/>
        <end position="391"/>
    </location>
</feature>
<feature type="transmembrane region" description="Helical" evidence="8">
    <location>
        <begin position="351"/>
        <end position="371"/>
    </location>
</feature>
<feature type="transmembrane region" description="Helical" evidence="8">
    <location>
        <begin position="94"/>
        <end position="127"/>
    </location>
</feature>
<feature type="transmembrane region" description="Helical" evidence="8">
    <location>
        <begin position="327"/>
        <end position="345"/>
    </location>
</feature>
<evidence type="ECO:0000256" key="8">
    <source>
        <dbReference type="SAM" id="Phobius"/>
    </source>
</evidence>
<organism evidence="9">
    <name type="scientific">candidate division WOR-3 bacterium</name>
    <dbReference type="NCBI Taxonomy" id="2052148"/>
    <lineage>
        <taxon>Bacteria</taxon>
        <taxon>Bacteria division WOR-3</taxon>
    </lineage>
</organism>
<evidence type="ECO:0000256" key="4">
    <source>
        <dbReference type="ARBA" id="ARBA00022679"/>
    </source>
</evidence>
<keyword evidence="6 8" id="KW-1133">Transmembrane helix</keyword>
<accession>A0A7C3UWL5</accession>
<evidence type="ECO:0000256" key="7">
    <source>
        <dbReference type="ARBA" id="ARBA00023136"/>
    </source>
</evidence>
<dbReference type="GO" id="GO:0005886">
    <property type="term" value="C:plasma membrane"/>
    <property type="evidence" value="ECO:0007669"/>
    <property type="project" value="UniProtKB-SubCell"/>
</dbReference>
<gene>
    <name evidence="9" type="ORF">ENX07_04130</name>
</gene>
<keyword evidence="5 8" id="KW-0812">Transmembrane</keyword>
<keyword evidence="3" id="KW-0328">Glycosyltransferase</keyword>
<dbReference type="EMBL" id="DTMQ01000026">
    <property type="protein sequence ID" value="HGE99241.1"/>
    <property type="molecule type" value="Genomic_DNA"/>
</dbReference>
<evidence type="ECO:0000256" key="5">
    <source>
        <dbReference type="ARBA" id="ARBA00022692"/>
    </source>
</evidence>
<feature type="transmembrane region" description="Helical" evidence="8">
    <location>
        <begin position="30"/>
        <end position="46"/>
    </location>
</feature>
<feature type="transmembrane region" description="Helical" evidence="8">
    <location>
        <begin position="223"/>
        <end position="240"/>
    </location>
</feature>
<comment type="caution">
    <text evidence="9">The sequence shown here is derived from an EMBL/GenBank/DDBJ whole genome shotgun (WGS) entry which is preliminary data.</text>
</comment>
<feature type="transmembrane region" description="Helical" evidence="8">
    <location>
        <begin position="186"/>
        <end position="216"/>
    </location>
</feature>
<evidence type="ECO:0000313" key="9">
    <source>
        <dbReference type="EMBL" id="HGE99241.1"/>
    </source>
</evidence>
<keyword evidence="7 8" id="KW-0472">Membrane</keyword>
<keyword evidence="4" id="KW-0808">Transferase</keyword>
<name>A0A7C3UWL5_UNCW3</name>
<comment type="subcellular location">
    <subcellularLocation>
        <location evidence="1">Cell membrane</location>
        <topology evidence="1">Multi-pass membrane protein</topology>
    </subcellularLocation>
</comment>
<dbReference type="GO" id="GO:0016763">
    <property type="term" value="F:pentosyltransferase activity"/>
    <property type="evidence" value="ECO:0007669"/>
    <property type="project" value="TreeGrafter"/>
</dbReference>
<evidence type="ECO:0000256" key="6">
    <source>
        <dbReference type="ARBA" id="ARBA00022989"/>
    </source>
</evidence>